<gene>
    <name evidence="1" type="ORF">SAMN05216551_102525</name>
</gene>
<evidence type="ECO:0000313" key="2">
    <source>
        <dbReference type="Proteomes" id="UP000243719"/>
    </source>
</evidence>
<reference evidence="2" key="1">
    <citation type="submission" date="2016-09" db="EMBL/GenBank/DDBJ databases">
        <authorList>
            <person name="Varghese N."/>
            <person name="Submissions S."/>
        </authorList>
    </citation>
    <scope>NUCLEOTIDE SEQUENCE [LARGE SCALE GENOMIC DNA]</scope>
    <source>
        <strain evidence="2">JS23</strain>
    </source>
</reference>
<proteinExistence type="predicted"/>
<dbReference type="Proteomes" id="UP000243719">
    <property type="component" value="Unassembled WGS sequence"/>
</dbReference>
<name>A0A1H2PMR5_9BURK</name>
<dbReference type="Gene3D" id="2.160.10.10">
    <property type="entry name" value="Hexapeptide repeat proteins"/>
    <property type="match status" value="1"/>
</dbReference>
<accession>A0A1H2PMR5</accession>
<dbReference type="OrthoDB" id="9803036at2"/>
<dbReference type="CDD" id="cd04645">
    <property type="entry name" value="LbH_gamma_CA_like"/>
    <property type="match status" value="1"/>
</dbReference>
<dbReference type="EMBL" id="FNLO01000002">
    <property type="protein sequence ID" value="SDV47373.1"/>
    <property type="molecule type" value="Genomic_DNA"/>
</dbReference>
<dbReference type="AlphaFoldDB" id="A0A1H2PMR5"/>
<dbReference type="GO" id="GO:0016740">
    <property type="term" value="F:transferase activity"/>
    <property type="evidence" value="ECO:0007669"/>
    <property type="project" value="UniProtKB-KW"/>
</dbReference>
<keyword evidence="2" id="KW-1185">Reference proteome</keyword>
<dbReference type="InterPro" id="IPR050484">
    <property type="entry name" value="Transf_Hexapept/Carb_Anhydrase"/>
</dbReference>
<keyword evidence="1" id="KW-0808">Transferase</keyword>
<dbReference type="STRING" id="1770053.SAMN05216551_102525"/>
<protein>
    <submittedName>
        <fullName evidence="1">Carbonic anhydrase or acetyltransferase, isoleucine patch superfamily</fullName>
    </submittedName>
</protein>
<dbReference type="Pfam" id="PF00132">
    <property type="entry name" value="Hexapep"/>
    <property type="match status" value="1"/>
</dbReference>
<dbReference type="RefSeq" id="WP_091905910.1">
    <property type="nucleotide sequence ID" value="NZ_FNLO01000002.1"/>
</dbReference>
<sequence>MPLFSFRDLSPNLPADGDHWVAETATLIGNVTLKRDASVWFGVTARADHAPILIGERSNVQENAVLHVDPGYPVTIGDDTTIGHAAIIHGCTIGDGVVVGMGSILMNGATIGDGSIVGAGAVVTEGKVFPPNSLIVGAPAKVLKTLDADAAARLKKAALNYVENWRGMKADLRPL</sequence>
<dbReference type="InterPro" id="IPR047324">
    <property type="entry name" value="LbH_gamma_CA-like"/>
</dbReference>
<evidence type="ECO:0000313" key="1">
    <source>
        <dbReference type="EMBL" id="SDV47373.1"/>
    </source>
</evidence>
<dbReference type="PANTHER" id="PTHR13061:SF29">
    <property type="entry name" value="GAMMA CARBONIC ANHYDRASE-LIKE 1, MITOCHONDRIAL-RELATED"/>
    <property type="match status" value="1"/>
</dbReference>
<organism evidence="1 2">
    <name type="scientific">Chitinasiproducens palmae</name>
    <dbReference type="NCBI Taxonomy" id="1770053"/>
    <lineage>
        <taxon>Bacteria</taxon>
        <taxon>Pseudomonadati</taxon>
        <taxon>Pseudomonadota</taxon>
        <taxon>Betaproteobacteria</taxon>
        <taxon>Burkholderiales</taxon>
        <taxon>Burkholderiaceae</taxon>
        <taxon>Chitinasiproducens</taxon>
    </lineage>
</organism>
<dbReference type="PANTHER" id="PTHR13061">
    <property type="entry name" value="DYNACTIN SUBUNIT P25"/>
    <property type="match status" value="1"/>
</dbReference>
<dbReference type="InterPro" id="IPR001451">
    <property type="entry name" value="Hexapep"/>
</dbReference>
<dbReference type="InterPro" id="IPR011004">
    <property type="entry name" value="Trimer_LpxA-like_sf"/>
</dbReference>
<dbReference type="SUPFAM" id="SSF51161">
    <property type="entry name" value="Trimeric LpxA-like enzymes"/>
    <property type="match status" value="1"/>
</dbReference>